<name>A0AAW2AI68_CULAL</name>
<comment type="caution">
    <text evidence="1">The sequence shown here is derived from an EMBL/GenBank/DDBJ whole genome shotgun (WGS) entry which is preliminary data.</text>
</comment>
<dbReference type="Proteomes" id="UP001479290">
    <property type="component" value="Unassembled WGS sequence"/>
</dbReference>
<dbReference type="AlphaFoldDB" id="A0AAW2AI68"/>
<evidence type="ECO:0000313" key="1">
    <source>
        <dbReference type="EMBL" id="KAK9972753.1"/>
    </source>
</evidence>
<sequence>QRTTFINYSAVAAQQRAEKVSLRTDGCRLSVLMERRLEVDRSVSRHVNLHDVFVLEGERFPPSGHRRLKLELEVHRCCWENFPTDHYEKFKRINKNKTLECNTLPSEHGFERRLFFLK</sequence>
<proteinExistence type="predicted"/>
<keyword evidence="2" id="KW-1185">Reference proteome</keyword>
<organism evidence="1 2">
    <name type="scientific">Culter alburnus</name>
    <name type="common">Topmouth culter</name>
    <dbReference type="NCBI Taxonomy" id="194366"/>
    <lineage>
        <taxon>Eukaryota</taxon>
        <taxon>Metazoa</taxon>
        <taxon>Chordata</taxon>
        <taxon>Craniata</taxon>
        <taxon>Vertebrata</taxon>
        <taxon>Euteleostomi</taxon>
        <taxon>Actinopterygii</taxon>
        <taxon>Neopterygii</taxon>
        <taxon>Teleostei</taxon>
        <taxon>Ostariophysi</taxon>
        <taxon>Cypriniformes</taxon>
        <taxon>Xenocyprididae</taxon>
        <taxon>Xenocypridinae</taxon>
        <taxon>Culter</taxon>
    </lineage>
</organism>
<evidence type="ECO:0000313" key="2">
    <source>
        <dbReference type="Proteomes" id="UP001479290"/>
    </source>
</evidence>
<accession>A0AAW2AI68</accession>
<dbReference type="EMBL" id="JAWDJR010000006">
    <property type="protein sequence ID" value="KAK9972753.1"/>
    <property type="molecule type" value="Genomic_DNA"/>
</dbReference>
<gene>
    <name evidence="1" type="ORF">ABG768_023518</name>
</gene>
<reference evidence="1 2" key="1">
    <citation type="submission" date="2024-05" db="EMBL/GenBank/DDBJ databases">
        <title>A high-quality chromosomal-level genome assembly of Topmouth culter (Culter alburnus).</title>
        <authorList>
            <person name="Zhao H."/>
        </authorList>
    </citation>
    <scope>NUCLEOTIDE SEQUENCE [LARGE SCALE GENOMIC DNA]</scope>
    <source>
        <strain evidence="1">CATC2023</strain>
        <tissue evidence="1">Muscle</tissue>
    </source>
</reference>
<feature type="non-terminal residue" evidence="1">
    <location>
        <position position="1"/>
    </location>
</feature>
<protein>
    <submittedName>
        <fullName evidence="1">Uncharacterized protein</fullName>
    </submittedName>
</protein>